<proteinExistence type="predicted"/>
<dbReference type="Proteomes" id="UP000237105">
    <property type="component" value="Unassembled WGS sequence"/>
</dbReference>
<protein>
    <submittedName>
        <fullName evidence="2">Uncharacterized protein</fullName>
    </submittedName>
</protein>
<feature type="non-terminal residue" evidence="2">
    <location>
        <position position="1"/>
    </location>
</feature>
<sequence length="53" mass="5872">ATARVLKSETFRTRLSSDSISSSYDNLNGGSWARVRSSRAKEDDYTTLSSQRG</sequence>
<name>A0A2P5DWQ5_PARAD</name>
<keyword evidence="3" id="KW-1185">Reference proteome</keyword>
<dbReference type="AlphaFoldDB" id="A0A2P5DWQ5"/>
<evidence type="ECO:0000313" key="2">
    <source>
        <dbReference type="EMBL" id="PON77726.1"/>
    </source>
</evidence>
<dbReference type="EMBL" id="JXTB01000012">
    <property type="protein sequence ID" value="PON77726.1"/>
    <property type="molecule type" value="Genomic_DNA"/>
</dbReference>
<gene>
    <name evidence="2" type="ORF">PanWU01x14_024820</name>
</gene>
<organism evidence="2 3">
    <name type="scientific">Parasponia andersonii</name>
    <name type="common">Sponia andersonii</name>
    <dbReference type="NCBI Taxonomy" id="3476"/>
    <lineage>
        <taxon>Eukaryota</taxon>
        <taxon>Viridiplantae</taxon>
        <taxon>Streptophyta</taxon>
        <taxon>Embryophyta</taxon>
        <taxon>Tracheophyta</taxon>
        <taxon>Spermatophyta</taxon>
        <taxon>Magnoliopsida</taxon>
        <taxon>eudicotyledons</taxon>
        <taxon>Gunneridae</taxon>
        <taxon>Pentapetalae</taxon>
        <taxon>rosids</taxon>
        <taxon>fabids</taxon>
        <taxon>Rosales</taxon>
        <taxon>Cannabaceae</taxon>
        <taxon>Parasponia</taxon>
    </lineage>
</organism>
<comment type="caution">
    <text evidence="2">The sequence shown here is derived from an EMBL/GenBank/DDBJ whole genome shotgun (WGS) entry which is preliminary data.</text>
</comment>
<feature type="region of interest" description="Disordered" evidence="1">
    <location>
        <begin position="19"/>
        <end position="53"/>
    </location>
</feature>
<evidence type="ECO:0000313" key="3">
    <source>
        <dbReference type="Proteomes" id="UP000237105"/>
    </source>
</evidence>
<evidence type="ECO:0000256" key="1">
    <source>
        <dbReference type="SAM" id="MobiDB-lite"/>
    </source>
</evidence>
<reference evidence="3" key="1">
    <citation type="submission" date="2016-06" db="EMBL/GenBank/DDBJ databases">
        <title>Parallel loss of symbiosis genes in relatives of nitrogen-fixing non-legume Parasponia.</title>
        <authorList>
            <person name="Van Velzen R."/>
            <person name="Holmer R."/>
            <person name="Bu F."/>
            <person name="Rutten L."/>
            <person name="Van Zeijl A."/>
            <person name="Liu W."/>
            <person name="Santuari L."/>
            <person name="Cao Q."/>
            <person name="Sharma T."/>
            <person name="Shen D."/>
            <person name="Roswanjaya Y."/>
            <person name="Wardhani T."/>
            <person name="Kalhor M.S."/>
            <person name="Jansen J."/>
            <person name="Van den Hoogen J."/>
            <person name="Gungor B."/>
            <person name="Hartog M."/>
            <person name="Hontelez J."/>
            <person name="Verver J."/>
            <person name="Yang W.-C."/>
            <person name="Schijlen E."/>
            <person name="Repin R."/>
            <person name="Schilthuizen M."/>
            <person name="Schranz E."/>
            <person name="Heidstra R."/>
            <person name="Miyata K."/>
            <person name="Fedorova E."/>
            <person name="Kohlen W."/>
            <person name="Bisseling T."/>
            <person name="Smit S."/>
            <person name="Geurts R."/>
        </authorList>
    </citation>
    <scope>NUCLEOTIDE SEQUENCE [LARGE SCALE GENOMIC DNA]</scope>
    <source>
        <strain evidence="3">cv. WU1-14</strain>
    </source>
</reference>
<accession>A0A2P5DWQ5</accession>